<evidence type="ECO:0000313" key="2">
    <source>
        <dbReference type="EMBL" id="OXB65049.1"/>
    </source>
</evidence>
<dbReference type="PANTHER" id="PTHR21465:SF2">
    <property type="entry name" value="ZINC FINGER PROTEIN 469"/>
    <property type="match status" value="1"/>
</dbReference>
<dbReference type="PANTHER" id="PTHR21465">
    <property type="entry name" value="ZINC FINGER PROTEIN 469"/>
    <property type="match status" value="1"/>
</dbReference>
<dbReference type="Proteomes" id="UP000198323">
    <property type="component" value="Unassembled WGS sequence"/>
</dbReference>
<feature type="compositionally biased region" description="Polar residues" evidence="1">
    <location>
        <begin position="144"/>
        <end position="157"/>
    </location>
</feature>
<dbReference type="InterPro" id="IPR039270">
    <property type="entry name" value="ZNF469"/>
</dbReference>
<sequence length="310" mass="33125">MFPETLEASKSGEDSLQPLAHTSDAERLPAPGKTGELTAELEKFDACLPSHNPDQGFQTDPDTAADLVFSPRIKDVPDAEERPFGKSEAPKMGKSAVDFNGDSSGSALLEEVEERKSPTAFLAPGHGDRGSKHTARLLDMLSLPKQSSPKTPQDTNPLQQLQLFVARTVKSNEEELLLPCFPVLLAPGHPAASSKSQPEQKEEISDGENQTYCPAPGEGDGPVVGNAESITAPTKDAVLFPDAHKQLESFSAMGSYSAKLSTFADPQLQNNVAELQHLANEHTELNDINIRADGASPEHSDLSPLKSTAP</sequence>
<reference evidence="2 3" key="1">
    <citation type="submission" date="2016-07" db="EMBL/GenBank/DDBJ databases">
        <title>Disparate Historic Effective Population Sizes Predicted by Modern Levels of Genome Diversity for the Scaled Quail (Callipepla squamata) and the Northern Bobwhite (Colinus virginianus): Inferences from First and Second Generation Draft Genome Assemblies for Sympatric New World Quail.</title>
        <authorList>
            <person name="Oldeschulte D.L."/>
            <person name="Halley Y.A."/>
            <person name="Bhattarai E.K."/>
            <person name="Brashear W.A."/>
            <person name="Hill J."/>
            <person name="Metz R.P."/>
            <person name="Johnson C.D."/>
            <person name="Rollins D."/>
            <person name="Peterson M.J."/>
            <person name="Bickhart D.M."/>
            <person name="Decker J.E."/>
            <person name="Seabury C.M."/>
        </authorList>
    </citation>
    <scope>NUCLEOTIDE SEQUENCE [LARGE SCALE GENOMIC DNA]</scope>
    <source>
        <strain evidence="2 3">Texas</strain>
        <tissue evidence="2">Leg muscle</tissue>
    </source>
</reference>
<dbReference type="EMBL" id="MCFN01000104">
    <property type="protein sequence ID" value="OXB65049.1"/>
    <property type="molecule type" value="Genomic_DNA"/>
</dbReference>
<organism evidence="2 3">
    <name type="scientific">Callipepla squamata</name>
    <name type="common">Scaled quail</name>
    <dbReference type="NCBI Taxonomy" id="9009"/>
    <lineage>
        <taxon>Eukaryota</taxon>
        <taxon>Metazoa</taxon>
        <taxon>Chordata</taxon>
        <taxon>Craniata</taxon>
        <taxon>Vertebrata</taxon>
        <taxon>Euteleostomi</taxon>
        <taxon>Archelosauria</taxon>
        <taxon>Archosauria</taxon>
        <taxon>Dinosauria</taxon>
        <taxon>Saurischia</taxon>
        <taxon>Theropoda</taxon>
        <taxon>Coelurosauria</taxon>
        <taxon>Aves</taxon>
        <taxon>Neognathae</taxon>
        <taxon>Galloanserae</taxon>
        <taxon>Galliformes</taxon>
        <taxon>Odontophoridae</taxon>
        <taxon>Callipepla</taxon>
    </lineage>
</organism>
<feature type="region of interest" description="Disordered" evidence="1">
    <location>
        <begin position="287"/>
        <end position="310"/>
    </location>
</feature>
<feature type="compositionally biased region" description="Basic and acidic residues" evidence="1">
    <location>
        <begin position="73"/>
        <end position="91"/>
    </location>
</feature>
<keyword evidence="3" id="KW-1185">Reference proteome</keyword>
<gene>
    <name evidence="2" type="ORF">ASZ78_008332</name>
</gene>
<comment type="caution">
    <text evidence="2">The sequence shown here is derived from an EMBL/GenBank/DDBJ whole genome shotgun (WGS) entry which is preliminary data.</text>
</comment>
<feature type="region of interest" description="Disordered" evidence="1">
    <location>
        <begin position="73"/>
        <end position="157"/>
    </location>
</feature>
<protein>
    <submittedName>
        <fullName evidence="2">Uncharacterized protein</fullName>
    </submittedName>
</protein>
<feature type="region of interest" description="Disordered" evidence="1">
    <location>
        <begin position="1"/>
        <end position="39"/>
    </location>
</feature>
<dbReference type="AlphaFoldDB" id="A0A226NCT9"/>
<name>A0A226NCT9_CALSU</name>
<dbReference type="STRING" id="9009.A0A226NCT9"/>
<evidence type="ECO:0000313" key="3">
    <source>
        <dbReference type="Proteomes" id="UP000198323"/>
    </source>
</evidence>
<evidence type="ECO:0000256" key="1">
    <source>
        <dbReference type="SAM" id="MobiDB-lite"/>
    </source>
</evidence>
<feature type="region of interest" description="Disordered" evidence="1">
    <location>
        <begin position="187"/>
        <end position="230"/>
    </location>
</feature>
<proteinExistence type="predicted"/>
<accession>A0A226NCT9</accession>